<dbReference type="SUPFAM" id="SSF47413">
    <property type="entry name" value="lambda repressor-like DNA-binding domains"/>
    <property type="match status" value="1"/>
</dbReference>
<dbReference type="InterPro" id="IPR010982">
    <property type="entry name" value="Lambda_DNA-bd_dom_sf"/>
</dbReference>
<evidence type="ECO:0000313" key="5">
    <source>
        <dbReference type="Proteomes" id="UP000310506"/>
    </source>
</evidence>
<dbReference type="Proteomes" id="UP000310506">
    <property type="component" value="Unassembled WGS sequence"/>
</dbReference>
<evidence type="ECO:0000256" key="2">
    <source>
        <dbReference type="SAM" id="Phobius"/>
    </source>
</evidence>
<dbReference type="RefSeq" id="WP_136136161.1">
    <property type="nucleotide sequence ID" value="NZ_SDGV01000006.1"/>
</dbReference>
<dbReference type="Gene3D" id="1.10.260.40">
    <property type="entry name" value="lambda repressor-like DNA-binding domains"/>
    <property type="match status" value="1"/>
</dbReference>
<keyword evidence="2" id="KW-1133">Transmembrane helix</keyword>
<keyword evidence="1" id="KW-0238">DNA-binding</keyword>
<feature type="domain" description="HTH cro/C1-type" evidence="3">
    <location>
        <begin position="7"/>
        <end position="61"/>
    </location>
</feature>
<evidence type="ECO:0000256" key="1">
    <source>
        <dbReference type="ARBA" id="ARBA00023125"/>
    </source>
</evidence>
<comment type="caution">
    <text evidence="4">The sequence shown here is derived from an EMBL/GenBank/DDBJ whole genome shotgun (WGS) entry which is preliminary data.</text>
</comment>
<dbReference type="SMART" id="SM00530">
    <property type="entry name" value="HTH_XRE"/>
    <property type="match status" value="1"/>
</dbReference>
<reference evidence="4 5" key="1">
    <citation type="submission" date="2019-01" db="EMBL/GenBank/DDBJ databases">
        <title>Vagococcus silagei sp. nov. isolated from brewer's grain.</title>
        <authorList>
            <person name="Guu J.-R."/>
        </authorList>
    </citation>
    <scope>NUCLEOTIDE SEQUENCE [LARGE SCALE GENOMIC DNA]</scope>
    <source>
        <strain evidence="4 5">2B-2</strain>
    </source>
</reference>
<organism evidence="4 5">
    <name type="scientific">Vagococcus silagei</name>
    <dbReference type="NCBI Taxonomy" id="2508885"/>
    <lineage>
        <taxon>Bacteria</taxon>
        <taxon>Bacillati</taxon>
        <taxon>Bacillota</taxon>
        <taxon>Bacilli</taxon>
        <taxon>Lactobacillales</taxon>
        <taxon>Enterococcaceae</taxon>
        <taxon>Vagococcus</taxon>
    </lineage>
</organism>
<accession>A0A4S3B4Q8</accession>
<dbReference type="GO" id="GO:0003677">
    <property type="term" value="F:DNA binding"/>
    <property type="evidence" value="ECO:0007669"/>
    <property type="project" value="UniProtKB-KW"/>
</dbReference>
<evidence type="ECO:0000259" key="3">
    <source>
        <dbReference type="PROSITE" id="PS50943"/>
    </source>
</evidence>
<dbReference type="PANTHER" id="PTHR46558:SF4">
    <property type="entry name" value="DNA-BIDING PHAGE PROTEIN"/>
    <property type="match status" value="1"/>
</dbReference>
<dbReference type="Pfam" id="PF01381">
    <property type="entry name" value="HTH_3"/>
    <property type="match status" value="1"/>
</dbReference>
<proteinExistence type="predicted"/>
<dbReference type="EMBL" id="SDGV01000006">
    <property type="protein sequence ID" value="THB61842.1"/>
    <property type="molecule type" value="Genomic_DNA"/>
</dbReference>
<dbReference type="OrthoDB" id="4427456at2"/>
<dbReference type="PANTHER" id="PTHR46558">
    <property type="entry name" value="TRACRIPTIONAL REGULATORY PROTEIN-RELATED-RELATED"/>
    <property type="match status" value="1"/>
</dbReference>
<name>A0A4S3B4Q8_9ENTE</name>
<sequence length="121" mass="13750">MEIGKKLKEKRQQLGLTQEDAAAKLLISRQTLSSWENGKTMPDYESLKMITKIYEISFDELTLGQEDNSSWSGWLKKNKQLCFSVGFVIAGALLFLIYPEVFSTIYQSGRDFGRSVVNALM</sequence>
<evidence type="ECO:0000313" key="4">
    <source>
        <dbReference type="EMBL" id="THB61842.1"/>
    </source>
</evidence>
<feature type="transmembrane region" description="Helical" evidence="2">
    <location>
        <begin position="81"/>
        <end position="98"/>
    </location>
</feature>
<protein>
    <submittedName>
        <fullName evidence="4">XRE family transcriptional regulator</fullName>
    </submittedName>
</protein>
<dbReference type="InterPro" id="IPR001387">
    <property type="entry name" value="Cro/C1-type_HTH"/>
</dbReference>
<keyword evidence="2" id="KW-0472">Membrane</keyword>
<gene>
    <name evidence="4" type="ORF">ESZ54_02790</name>
</gene>
<dbReference type="AlphaFoldDB" id="A0A4S3B4Q8"/>
<keyword evidence="5" id="KW-1185">Reference proteome</keyword>
<keyword evidence="2" id="KW-0812">Transmembrane</keyword>
<dbReference type="PROSITE" id="PS50943">
    <property type="entry name" value="HTH_CROC1"/>
    <property type="match status" value="1"/>
</dbReference>
<dbReference type="CDD" id="cd00093">
    <property type="entry name" value="HTH_XRE"/>
    <property type="match status" value="1"/>
</dbReference>